<evidence type="ECO:0000256" key="2">
    <source>
        <dbReference type="ARBA" id="ARBA00022618"/>
    </source>
</evidence>
<feature type="domain" description="Septum formation inhibitor MinC C-terminal" evidence="7">
    <location>
        <begin position="194"/>
        <end position="294"/>
    </location>
</feature>
<keyword evidence="10" id="KW-1185">Reference proteome</keyword>
<evidence type="ECO:0000256" key="4">
    <source>
        <dbReference type="ARBA" id="ARBA00023306"/>
    </source>
</evidence>
<name>D3BJ93_HETP5</name>
<keyword evidence="3" id="KW-0717">Septation</keyword>
<keyword evidence="2" id="KW-0132">Cell division</keyword>
<dbReference type="GO" id="GO:0000902">
    <property type="term" value="P:cell morphogenesis"/>
    <property type="evidence" value="ECO:0007669"/>
    <property type="project" value="InterPro"/>
</dbReference>
<dbReference type="STRING" id="670386.D3BJ93"/>
<evidence type="ECO:0008006" key="11">
    <source>
        <dbReference type="Google" id="ProtNLM"/>
    </source>
</evidence>
<dbReference type="EMBL" id="ADBJ01000038">
    <property type="protein sequence ID" value="EFA77973.1"/>
    <property type="molecule type" value="Genomic_DNA"/>
</dbReference>
<dbReference type="GO" id="GO:0051302">
    <property type="term" value="P:regulation of cell division"/>
    <property type="evidence" value="ECO:0007669"/>
    <property type="project" value="InterPro"/>
</dbReference>
<comment type="caution">
    <text evidence="9">The sequence shown here is derived from an EMBL/GenBank/DDBJ whole genome shotgun (WGS) entry which is preliminary data.</text>
</comment>
<evidence type="ECO:0000313" key="10">
    <source>
        <dbReference type="Proteomes" id="UP000001396"/>
    </source>
</evidence>
<evidence type="ECO:0000313" key="9">
    <source>
        <dbReference type="EMBL" id="EFA77973.1"/>
    </source>
</evidence>
<reference evidence="9 10" key="1">
    <citation type="journal article" date="2011" name="Genome Res.">
        <title>Phylogeny-wide analysis of social amoeba genomes highlights ancient origins for complex intercellular communication.</title>
        <authorList>
            <person name="Heidel A.J."/>
            <person name="Lawal H.M."/>
            <person name="Felder M."/>
            <person name="Schilde C."/>
            <person name="Helps N.R."/>
            <person name="Tunggal B."/>
            <person name="Rivero F."/>
            <person name="John U."/>
            <person name="Schleicher M."/>
            <person name="Eichinger L."/>
            <person name="Platzer M."/>
            <person name="Noegel A.A."/>
            <person name="Schaap P."/>
            <person name="Gloeckner G."/>
        </authorList>
    </citation>
    <scope>NUCLEOTIDE SEQUENCE [LARGE SCALE GENOMIC DNA]</scope>
    <source>
        <strain evidence="10">ATCC 26659 / Pp 5 / PN500</strain>
    </source>
</reference>
<keyword evidence="4" id="KW-0131">Cell cycle</keyword>
<dbReference type="GO" id="GO:0051301">
    <property type="term" value="P:cell division"/>
    <property type="evidence" value="ECO:0007669"/>
    <property type="project" value="UniProtKB-KW"/>
</dbReference>
<dbReference type="AlphaFoldDB" id="D3BJ93"/>
<dbReference type="InterPro" id="IPR016098">
    <property type="entry name" value="CAP/MinC_C"/>
</dbReference>
<dbReference type="InParanoid" id="D3BJ93"/>
<dbReference type="OMA" id="RARIVCQ"/>
<comment type="function">
    <text evidence="5">Cell division inhibitor that blocks the formation of polar Z ring septums. Rapidly oscillates between the poles of the cell to destabilize FtsZ filaments that have formed before they mature into polar Z rings. Prevents FtsZ polymerization.</text>
</comment>
<gene>
    <name evidence="9" type="ORF">PPL_08618</name>
</gene>
<comment type="similarity">
    <text evidence="1">Belongs to the MinC family.</text>
</comment>
<dbReference type="InterPro" id="IPR013033">
    <property type="entry name" value="MinC"/>
</dbReference>
<evidence type="ECO:0000259" key="8">
    <source>
        <dbReference type="Pfam" id="PF05209"/>
    </source>
</evidence>
<dbReference type="GO" id="GO:0051726">
    <property type="term" value="P:regulation of cell cycle"/>
    <property type="evidence" value="ECO:0007669"/>
    <property type="project" value="InterPro"/>
</dbReference>
<dbReference type="Pfam" id="PF05209">
    <property type="entry name" value="MinC_N"/>
    <property type="match status" value="1"/>
</dbReference>
<dbReference type="Gene3D" id="3.30.70.260">
    <property type="match status" value="1"/>
</dbReference>
<dbReference type="GeneID" id="31364097"/>
<dbReference type="Pfam" id="PF03775">
    <property type="entry name" value="MinC_C"/>
    <property type="match status" value="1"/>
</dbReference>
<feature type="domain" description="Septum formation inhibitor MinC N-terminal" evidence="8">
    <location>
        <begin position="28"/>
        <end position="99"/>
    </location>
</feature>
<dbReference type="Proteomes" id="UP000001396">
    <property type="component" value="Unassembled WGS sequence"/>
</dbReference>
<evidence type="ECO:0000256" key="6">
    <source>
        <dbReference type="SAM" id="MobiDB-lite"/>
    </source>
</evidence>
<dbReference type="PANTHER" id="PTHR34108">
    <property type="entry name" value="SEPTUM SITE-DETERMINING PROTEIN MINC"/>
    <property type="match status" value="1"/>
</dbReference>
<proteinExistence type="inferred from homology"/>
<dbReference type="RefSeq" id="XP_020430101.1">
    <property type="nucleotide sequence ID" value="XM_020579426.1"/>
</dbReference>
<sequence>MIRYLNRCIIQCNHNNLRFFSSKQNDATLKSKSYLIPTLKINNSISFNDSMNQLIQKIELAPMFYKDAPIVVDVSDHTELDNFKFDELMNVCVGNGLVPIGVSCNNPSDRVQDILKRYRLPIMYGTNTRSSSKSSAASTTATTATTTTTATASTTTSSSTANNVSNYSSTAMNHQMPAASTASTTIKSKPAPLVISTSLRSGQQIYAENTDLIIMGNVHSGAEAVSDGNIFIFGTLKGRALAGLSGDKSAKIITNKFEAELVSIGPAYHACETLPRTVNPNIPTTVTLQDDKLLFTSIDPNNNK</sequence>
<dbReference type="InterPro" id="IPR036145">
    <property type="entry name" value="MinC_C_sf"/>
</dbReference>
<dbReference type="SUPFAM" id="SSF63848">
    <property type="entry name" value="Cell-division inhibitor MinC, C-terminal domain"/>
    <property type="match status" value="1"/>
</dbReference>
<evidence type="ECO:0000259" key="7">
    <source>
        <dbReference type="Pfam" id="PF03775"/>
    </source>
</evidence>
<dbReference type="PANTHER" id="PTHR34108:SF1">
    <property type="entry name" value="SEPTUM SITE-DETERMINING PROTEIN MINC"/>
    <property type="match status" value="1"/>
</dbReference>
<dbReference type="HAMAP" id="MF_00267">
    <property type="entry name" value="MinC"/>
    <property type="match status" value="1"/>
</dbReference>
<organism evidence="9 10">
    <name type="scientific">Heterostelium pallidum (strain ATCC 26659 / Pp 5 / PN500)</name>
    <name type="common">Cellular slime mold</name>
    <name type="synonym">Polysphondylium pallidum</name>
    <dbReference type="NCBI Taxonomy" id="670386"/>
    <lineage>
        <taxon>Eukaryota</taxon>
        <taxon>Amoebozoa</taxon>
        <taxon>Evosea</taxon>
        <taxon>Eumycetozoa</taxon>
        <taxon>Dictyostelia</taxon>
        <taxon>Acytosteliales</taxon>
        <taxon>Acytosteliaceae</taxon>
        <taxon>Heterostelium</taxon>
    </lineage>
</organism>
<dbReference type="InterPro" id="IPR005526">
    <property type="entry name" value="Septum_form_inhib_MinC_C"/>
</dbReference>
<protein>
    <recommendedName>
        <fullName evidence="11">Septum site-determining protein MinC</fullName>
    </recommendedName>
</protein>
<evidence type="ECO:0000256" key="1">
    <source>
        <dbReference type="ARBA" id="ARBA00006291"/>
    </source>
</evidence>
<dbReference type="InterPro" id="IPR007874">
    <property type="entry name" value="MinC_N"/>
</dbReference>
<evidence type="ECO:0000256" key="3">
    <source>
        <dbReference type="ARBA" id="ARBA00023210"/>
    </source>
</evidence>
<dbReference type="NCBIfam" id="TIGR01222">
    <property type="entry name" value="minC"/>
    <property type="match status" value="1"/>
</dbReference>
<dbReference type="Gene3D" id="2.160.20.70">
    <property type="match status" value="1"/>
</dbReference>
<accession>D3BJ93</accession>
<evidence type="ECO:0000256" key="5">
    <source>
        <dbReference type="ARBA" id="ARBA00025606"/>
    </source>
</evidence>
<feature type="region of interest" description="Disordered" evidence="6">
    <location>
        <begin position="127"/>
        <end position="167"/>
    </location>
</feature>